<dbReference type="InterPro" id="IPR013126">
    <property type="entry name" value="Hsp_70_fam"/>
</dbReference>
<evidence type="ECO:0000313" key="3">
    <source>
        <dbReference type="EMBL" id="TBO27954.1"/>
    </source>
</evidence>
<evidence type="ECO:0000313" key="4">
    <source>
        <dbReference type="Proteomes" id="UP000292120"/>
    </source>
</evidence>
<dbReference type="EMBL" id="SIXI01000008">
    <property type="protein sequence ID" value="TBO27954.1"/>
    <property type="molecule type" value="Genomic_DNA"/>
</dbReference>
<dbReference type="GO" id="GO:0140662">
    <property type="term" value="F:ATP-dependent protein folding chaperone"/>
    <property type="evidence" value="ECO:0007669"/>
    <property type="project" value="InterPro"/>
</dbReference>
<accession>A0A4Q9H193</accession>
<dbReference type="RefSeq" id="WP_130969223.1">
    <property type="nucleotide sequence ID" value="NZ_SIXI01000008.1"/>
</dbReference>
<dbReference type="OrthoDB" id="9807934at2"/>
<protein>
    <submittedName>
        <fullName evidence="3">Hsp70 family protein</fullName>
    </submittedName>
</protein>
<organism evidence="3 4">
    <name type="scientific">Aquabacterium lacunae</name>
    <dbReference type="NCBI Taxonomy" id="2528630"/>
    <lineage>
        <taxon>Bacteria</taxon>
        <taxon>Pseudomonadati</taxon>
        <taxon>Pseudomonadota</taxon>
        <taxon>Betaproteobacteria</taxon>
        <taxon>Burkholderiales</taxon>
        <taxon>Aquabacterium</taxon>
    </lineage>
</organism>
<dbReference type="InterPro" id="IPR043129">
    <property type="entry name" value="ATPase_NBD"/>
</dbReference>
<proteinExistence type="predicted"/>
<dbReference type="GO" id="GO:0005524">
    <property type="term" value="F:ATP binding"/>
    <property type="evidence" value="ECO:0007669"/>
    <property type="project" value="UniProtKB-KW"/>
</dbReference>
<evidence type="ECO:0000256" key="2">
    <source>
        <dbReference type="ARBA" id="ARBA00022840"/>
    </source>
</evidence>
<gene>
    <name evidence="3" type="ORF">EYS42_16120</name>
</gene>
<dbReference type="AlphaFoldDB" id="A0A4Q9H193"/>
<keyword evidence="1" id="KW-0547">Nucleotide-binding</keyword>
<dbReference type="Proteomes" id="UP000292120">
    <property type="component" value="Unassembled WGS sequence"/>
</dbReference>
<keyword evidence="4" id="KW-1185">Reference proteome</keyword>
<reference evidence="3 4" key="1">
    <citation type="submission" date="2019-02" db="EMBL/GenBank/DDBJ databases">
        <title>Aquabacterium sp. strain KMB7.</title>
        <authorList>
            <person name="Chen W.-M."/>
        </authorList>
    </citation>
    <scope>NUCLEOTIDE SEQUENCE [LARGE SCALE GENOMIC DNA]</scope>
    <source>
        <strain evidence="3 4">KMB7</strain>
    </source>
</reference>
<keyword evidence="2" id="KW-0067">ATP-binding</keyword>
<evidence type="ECO:0000256" key="1">
    <source>
        <dbReference type="ARBA" id="ARBA00022741"/>
    </source>
</evidence>
<dbReference type="Gene3D" id="3.90.640.10">
    <property type="entry name" value="Actin, Chain A, domain 4"/>
    <property type="match status" value="1"/>
</dbReference>
<dbReference type="Pfam" id="PF00012">
    <property type="entry name" value="HSP70"/>
    <property type="match status" value="1"/>
</dbReference>
<dbReference type="PANTHER" id="PTHR19375">
    <property type="entry name" value="HEAT SHOCK PROTEIN 70KDA"/>
    <property type="match status" value="1"/>
</dbReference>
<name>A0A4Q9H193_9BURK</name>
<dbReference type="SUPFAM" id="SSF53067">
    <property type="entry name" value="Actin-like ATPase domain"/>
    <property type="match status" value="2"/>
</dbReference>
<dbReference type="Gene3D" id="3.30.420.40">
    <property type="match status" value="3"/>
</dbReference>
<sequence>MPASSRPSTPGAAQGFCAIDFGTSNSAIAIPSGGDQPMRLVPLEGEHLTMPTAVFYCTDADDLPPGAVQPRSTGRQLELPRTFGRAAMKAYVDGYEGRLMRSMKSVLGSGLIDQTTEIGGGMGVKYLDIITTYLRHLKDGAEKAGGQPLRQVVMGRPVFFVDEDPVRDAQAQASLEQAARAVGFDDVAFQFEPIAAAFDHERHLDHEELVLVADIGGGTSDFSVVRVGPSRRAVLDRRSDILANHGVHVAGTDFDRRVSLAAIMPTLGLGAHGPSVLGQPPKPVPSKVYHDLSTWHLINTVYAPPRVAELQAMDDFYANPVHHQRLMKVVRQRLGHALIGQAEGAKIAVADGGHTDIDLQAIEAALHQPFDDAAAAQALADDLARIQRCALETVQMAGVQPSDIGALYFTGGSTGLKRLTDALAATLPSARSVRGDRLASVAAGLGLDAARRFQHKR</sequence>
<comment type="caution">
    <text evidence="3">The sequence shown here is derived from an EMBL/GenBank/DDBJ whole genome shotgun (WGS) entry which is preliminary data.</text>
</comment>